<sequence>MGDASTIPGRGVGHLGKGLSVEAPKGVESRSVQFEDGSHVSPAGRSNPKSRLGRWGLYRPSEAYFEESEDLTDPVTRIEEGDLLRRTESGSQHR</sequence>
<gene>
    <name evidence="2" type="ORF">METZ01_LOCUS498518</name>
</gene>
<dbReference type="AlphaFoldDB" id="A0A383DMW7"/>
<accession>A0A383DMW7</accession>
<evidence type="ECO:0000313" key="2">
    <source>
        <dbReference type="EMBL" id="SVE45664.1"/>
    </source>
</evidence>
<feature type="region of interest" description="Disordered" evidence="1">
    <location>
        <begin position="1"/>
        <end position="53"/>
    </location>
</feature>
<reference evidence="2" key="1">
    <citation type="submission" date="2018-05" db="EMBL/GenBank/DDBJ databases">
        <authorList>
            <person name="Lanie J.A."/>
            <person name="Ng W.-L."/>
            <person name="Kazmierczak K.M."/>
            <person name="Andrzejewski T.M."/>
            <person name="Davidsen T.M."/>
            <person name="Wayne K.J."/>
            <person name="Tettelin H."/>
            <person name="Glass J.I."/>
            <person name="Rusch D."/>
            <person name="Podicherti R."/>
            <person name="Tsui H.-C.T."/>
            <person name="Winkler M.E."/>
        </authorList>
    </citation>
    <scope>NUCLEOTIDE SEQUENCE</scope>
</reference>
<feature type="non-terminal residue" evidence="2">
    <location>
        <position position="94"/>
    </location>
</feature>
<evidence type="ECO:0000256" key="1">
    <source>
        <dbReference type="SAM" id="MobiDB-lite"/>
    </source>
</evidence>
<proteinExistence type="predicted"/>
<organism evidence="2">
    <name type="scientific">marine metagenome</name>
    <dbReference type="NCBI Taxonomy" id="408172"/>
    <lineage>
        <taxon>unclassified sequences</taxon>
        <taxon>metagenomes</taxon>
        <taxon>ecological metagenomes</taxon>
    </lineage>
</organism>
<name>A0A383DMW7_9ZZZZ</name>
<dbReference type="EMBL" id="UINC01218580">
    <property type="protein sequence ID" value="SVE45664.1"/>
    <property type="molecule type" value="Genomic_DNA"/>
</dbReference>
<protein>
    <submittedName>
        <fullName evidence="2">Uncharacterized protein</fullName>
    </submittedName>
</protein>